<reference evidence="3" key="1">
    <citation type="submission" date="2023-07" db="EMBL/GenBank/DDBJ databases">
        <authorList>
            <person name="Kim M.K."/>
        </authorList>
    </citation>
    <scope>NUCLEOTIDE SEQUENCE</scope>
    <source>
        <strain evidence="3">ASUV-10-1</strain>
    </source>
</reference>
<feature type="transmembrane region" description="Helical" evidence="1">
    <location>
        <begin position="272"/>
        <end position="293"/>
    </location>
</feature>
<feature type="transmembrane region" description="Helical" evidence="1">
    <location>
        <begin position="241"/>
        <end position="260"/>
    </location>
</feature>
<dbReference type="InterPro" id="IPR050879">
    <property type="entry name" value="Acyltransferase_3"/>
</dbReference>
<accession>A0ABT9BBK9</accession>
<evidence type="ECO:0000313" key="3">
    <source>
        <dbReference type="EMBL" id="MDO7875646.1"/>
    </source>
</evidence>
<keyword evidence="4" id="KW-1185">Reference proteome</keyword>
<feature type="transmembrane region" description="Helical" evidence="1">
    <location>
        <begin position="20"/>
        <end position="38"/>
    </location>
</feature>
<keyword evidence="3" id="KW-0808">Transferase</keyword>
<comment type="caution">
    <text evidence="3">The sequence shown here is derived from an EMBL/GenBank/DDBJ whole genome shotgun (WGS) entry which is preliminary data.</text>
</comment>
<protein>
    <submittedName>
        <fullName evidence="3">Acyltransferase</fullName>
        <ecNumber evidence="3">2.3.-.-</ecNumber>
    </submittedName>
</protein>
<feature type="transmembrane region" description="Helical" evidence="1">
    <location>
        <begin position="92"/>
        <end position="110"/>
    </location>
</feature>
<keyword evidence="1" id="KW-1133">Transmembrane helix</keyword>
<evidence type="ECO:0000256" key="1">
    <source>
        <dbReference type="SAM" id="Phobius"/>
    </source>
</evidence>
<sequence length="382" mass="43160">MATPSVDHSPARRHFHSLEALRFFAFLKVYLLHVPLNVPSPVLGYLKRGGGIGVQFFFVLSGFLITYLLVADKQANGQVGVRRFFVRRSLRIWPLFYAGVLLAFLLPEAWAERWGLHMMGGGYVPDWRFSFTFLENYKMLLMDNFPRVTPLSVFWSLCIEEHFYLLWMLMVWLLPLRRVPGFLLACVPLACLARFVEPSIFHNSMIDTNDLLTHLDVFAAGGALGYWVATDYAGFSARLNGLPLALRYGFIGLVLTLVVFQADLLPYVPGSVFNVFRPLLIAALFAGLVAQFLPEGSVIRLRSRVLHYLGSISYGLYVWHIVVVHVVFQYCLKHNIALDTWSQAAAMVVITLGGSVGLSALSFRYFEAPFLRLRDRLTGRAA</sequence>
<dbReference type="RefSeq" id="WP_305006962.1">
    <property type="nucleotide sequence ID" value="NZ_JAUQSY010000008.1"/>
</dbReference>
<keyword evidence="1" id="KW-0812">Transmembrane</keyword>
<proteinExistence type="predicted"/>
<dbReference type="EMBL" id="JAUQSY010000008">
    <property type="protein sequence ID" value="MDO7875646.1"/>
    <property type="molecule type" value="Genomic_DNA"/>
</dbReference>
<feature type="transmembrane region" description="Helical" evidence="1">
    <location>
        <begin position="179"/>
        <end position="196"/>
    </location>
</feature>
<keyword evidence="1" id="KW-0472">Membrane</keyword>
<dbReference type="Proteomes" id="UP001176429">
    <property type="component" value="Unassembled WGS sequence"/>
</dbReference>
<name>A0ABT9BBK9_9BACT</name>
<evidence type="ECO:0000259" key="2">
    <source>
        <dbReference type="Pfam" id="PF01757"/>
    </source>
</evidence>
<feature type="transmembrane region" description="Helical" evidence="1">
    <location>
        <begin position="211"/>
        <end position="229"/>
    </location>
</feature>
<feature type="transmembrane region" description="Helical" evidence="1">
    <location>
        <begin position="153"/>
        <end position="174"/>
    </location>
</feature>
<dbReference type="EC" id="2.3.-.-" evidence="3"/>
<feature type="transmembrane region" description="Helical" evidence="1">
    <location>
        <begin position="50"/>
        <end position="71"/>
    </location>
</feature>
<organism evidence="3 4">
    <name type="scientific">Hymenobacter aranciens</name>
    <dbReference type="NCBI Taxonomy" id="3063996"/>
    <lineage>
        <taxon>Bacteria</taxon>
        <taxon>Pseudomonadati</taxon>
        <taxon>Bacteroidota</taxon>
        <taxon>Cytophagia</taxon>
        <taxon>Cytophagales</taxon>
        <taxon>Hymenobacteraceae</taxon>
        <taxon>Hymenobacter</taxon>
    </lineage>
</organism>
<dbReference type="Pfam" id="PF01757">
    <property type="entry name" value="Acyl_transf_3"/>
    <property type="match status" value="1"/>
</dbReference>
<gene>
    <name evidence="3" type="ORF">Q5H93_12955</name>
</gene>
<feature type="transmembrane region" description="Helical" evidence="1">
    <location>
        <begin position="305"/>
        <end position="328"/>
    </location>
</feature>
<dbReference type="PANTHER" id="PTHR23028:SF53">
    <property type="entry name" value="ACYL_TRANSF_3 DOMAIN-CONTAINING PROTEIN"/>
    <property type="match status" value="1"/>
</dbReference>
<feature type="domain" description="Acyltransferase 3" evidence="2">
    <location>
        <begin position="16"/>
        <end position="358"/>
    </location>
</feature>
<evidence type="ECO:0000313" key="4">
    <source>
        <dbReference type="Proteomes" id="UP001176429"/>
    </source>
</evidence>
<dbReference type="InterPro" id="IPR002656">
    <property type="entry name" value="Acyl_transf_3_dom"/>
</dbReference>
<feature type="transmembrane region" description="Helical" evidence="1">
    <location>
        <begin position="340"/>
        <end position="366"/>
    </location>
</feature>
<keyword evidence="3" id="KW-0012">Acyltransferase</keyword>
<dbReference type="PANTHER" id="PTHR23028">
    <property type="entry name" value="ACETYLTRANSFERASE"/>
    <property type="match status" value="1"/>
</dbReference>
<dbReference type="GO" id="GO:0016746">
    <property type="term" value="F:acyltransferase activity"/>
    <property type="evidence" value="ECO:0007669"/>
    <property type="project" value="UniProtKB-KW"/>
</dbReference>